<dbReference type="AlphaFoldDB" id="A0A9N9EYP3"/>
<dbReference type="Proteomes" id="UP000789831">
    <property type="component" value="Unassembled WGS sequence"/>
</dbReference>
<dbReference type="OrthoDB" id="2426388at2759"/>
<dbReference type="GO" id="GO:0000725">
    <property type="term" value="P:recombinational repair"/>
    <property type="evidence" value="ECO:0007669"/>
    <property type="project" value="TreeGrafter"/>
</dbReference>
<sequence length="170" mass="19461">HQKTNFTFVGDPKQNIMAFAGATDDIFQLLKERFADCAQMEISISFRVPEEIAAVANDFTRKFMPHKPKLTTNQTNGGKKPVVFLAGLEKGYHLTPSEESKIKERANQISEEEKEPEDKKIKKIPKLEKKLVAEKIKAKKLESQIKFILDKISKLEKSASRVILYRKNEI</sequence>
<feature type="non-terminal residue" evidence="3">
    <location>
        <position position="1"/>
    </location>
</feature>
<comment type="caution">
    <text evidence="3">The sequence shown here is derived from an EMBL/GenBank/DDBJ whole genome shotgun (WGS) entry which is preliminary data.</text>
</comment>
<feature type="coiled-coil region" evidence="1">
    <location>
        <begin position="124"/>
        <end position="158"/>
    </location>
</feature>
<dbReference type="PANTHER" id="PTHR11070:SF2">
    <property type="entry name" value="ATP-DEPENDENT DNA HELICASE SRS2"/>
    <property type="match status" value="1"/>
</dbReference>
<evidence type="ECO:0000313" key="4">
    <source>
        <dbReference type="Proteomes" id="UP000789831"/>
    </source>
</evidence>
<feature type="region of interest" description="Disordered" evidence="2">
    <location>
        <begin position="97"/>
        <end position="120"/>
    </location>
</feature>
<name>A0A9N9EYP3_9GLOM</name>
<evidence type="ECO:0000256" key="1">
    <source>
        <dbReference type="SAM" id="Coils"/>
    </source>
</evidence>
<dbReference type="PANTHER" id="PTHR11070">
    <property type="entry name" value="UVRD / RECB / PCRA DNA HELICASE FAMILY MEMBER"/>
    <property type="match status" value="1"/>
</dbReference>
<dbReference type="Gene3D" id="3.40.50.300">
    <property type="entry name" value="P-loop containing nucleotide triphosphate hydrolases"/>
    <property type="match status" value="1"/>
</dbReference>
<feature type="non-terminal residue" evidence="3">
    <location>
        <position position="170"/>
    </location>
</feature>
<gene>
    <name evidence="3" type="ORF">AGERDE_LOCUS13170</name>
</gene>
<dbReference type="GO" id="GO:0003677">
    <property type="term" value="F:DNA binding"/>
    <property type="evidence" value="ECO:0007669"/>
    <property type="project" value="InterPro"/>
</dbReference>
<accession>A0A9N9EYP3</accession>
<keyword evidence="4" id="KW-1185">Reference proteome</keyword>
<evidence type="ECO:0000256" key="2">
    <source>
        <dbReference type="SAM" id="MobiDB-lite"/>
    </source>
</evidence>
<dbReference type="InterPro" id="IPR000212">
    <property type="entry name" value="DNA_helicase_UvrD/REP"/>
</dbReference>
<feature type="compositionally biased region" description="Basic and acidic residues" evidence="2">
    <location>
        <begin position="97"/>
        <end position="106"/>
    </location>
</feature>
<dbReference type="SUPFAM" id="SSF52540">
    <property type="entry name" value="P-loop containing nucleoside triphosphate hydrolases"/>
    <property type="match status" value="1"/>
</dbReference>
<dbReference type="GO" id="GO:0005524">
    <property type="term" value="F:ATP binding"/>
    <property type="evidence" value="ECO:0007669"/>
    <property type="project" value="InterPro"/>
</dbReference>
<keyword evidence="1" id="KW-0175">Coiled coil</keyword>
<dbReference type="GO" id="GO:0043138">
    <property type="term" value="F:3'-5' DNA helicase activity"/>
    <property type="evidence" value="ECO:0007669"/>
    <property type="project" value="TreeGrafter"/>
</dbReference>
<protein>
    <submittedName>
        <fullName evidence="3">2984_t:CDS:1</fullName>
    </submittedName>
</protein>
<dbReference type="InterPro" id="IPR027417">
    <property type="entry name" value="P-loop_NTPase"/>
</dbReference>
<evidence type="ECO:0000313" key="3">
    <source>
        <dbReference type="EMBL" id="CAG8692907.1"/>
    </source>
</evidence>
<reference evidence="3" key="1">
    <citation type="submission" date="2021-06" db="EMBL/GenBank/DDBJ databases">
        <authorList>
            <person name="Kallberg Y."/>
            <person name="Tangrot J."/>
            <person name="Rosling A."/>
        </authorList>
    </citation>
    <scope>NUCLEOTIDE SEQUENCE</scope>
    <source>
        <strain evidence="3">MT106</strain>
    </source>
</reference>
<organism evidence="3 4">
    <name type="scientific">Ambispora gerdemannii</name>
    <dbReference type="NCBI Taxonomy" id="144530"/>
    <lineage>
        <taxon>Eukaryota</taxon>
        <taxon>Fungi</taxon>
        <taxon>Fungi incertae sedis</taxon>
        <taxon>Mucoromycota</taxon>
        <taxon>Glomeromycotina</taxon>
        <taxon>Glomeromycetes</taxon>
        <taxon>Archaeosporales</taxon>
        <taxon>Ambisporaceae</taxon>
        <taxon>Ambispora</taxon>
    </lineage>
</organism>
<proteinExistence type="predicted"/>
<dbReference type="EMBL" id="CAJVPL010015247">
    <property type="protein sequence ID" value="CAG8692907.1"/>
    <property type="molecule type" value="Genomic_DNA"/>
</dbReference>